<keyword evidence="3" id="KW-1185">Reference proteome</keyword>
<evidence type="ECO:0000256" key="1">
    <source>
        <dbReference type="SAM" id="MobiDB-lite"/>
    </source>
</evidence>
<proteinExistence type="predicted"/>
<gene>
    <name evidence="2" type="ORF">GCM10023340_08440</name>
</gene>
<dbReference type="RefSeq" id="WP_345454845.1">
    <property type="nucleotide sequence ID" value="NZ_BAABKG010000001.1"/>
</dbReference>
<evidence type="ECO:0000313" key="3">
    <source>
        <dbReference type="Proteomes" id="UP001500221"/>
    </source>
</evidence>
<protein>
    <recommendedName>
        <fullName evidence="4">Scaffolding protein</fullName>
    </recommendedName>
</protein>
<feature type="compositionally biased region" description="Gly residues" evidence="1">
    <location>
        <begin position="35"/>
        <end position="63"/>
    </location>
</feature>
<feature type="region of interest" description="Disordered" evidence="1">
    <location>
        <begin position="33"/>
        <end position="101"/>
    </location>
</feature>
<accession>A0ABP9PA74</accession>
<comment type="caution">
    <text evidence="2">The sequence shown here is derived from an EMBL/GenBank/DDBJ whole genome shotgun (WGS) entry which is preliminary data.</text>
</comment>
<feature type="region of interest" description="Disordered" evidence="1">
    <location>
        <begin position="168"/>
        <end position="213"/>
    </location>
</feature>
<sequence length="213" mass="22576">MTDTHSLLPPADRGWLERTIARNRALYGGWSMAAGGDGGDGGTGDGGTGQNGGDGGTGSGSGDGTPTSFTQDDVDRLVGKARTEERQKAAKKFGDYDDLKSRAEGAKTLEDRLNDLESQSTAAKQRALRAEIAAEFGISTKKGEKDEPSDAELFLTGTDEEAMRSQALRLAGRESERRKKHPRVPKEGTTTSSGTTTDDDEREYARTLFGGGA</sequence>
<dbReference type="Proteomes" id="UP001500221">
    <property type="component" value="Unassembled WGS sequence"/>
</dbReference>
<organism evidence="2 3">
    <name type="scientific">Nocardioides marinquilinus</name>
    <dbReference type="NCBI Taxonomy" id="1210400"/>
    <lineage>
        <taxon>Bacteria</taxon>
        <taxon>Bacillati</taxon>
        <taxon>Actinomycetota</taxon>
        <taxon>Actinomycetes</taxon>
        <taxon>Propionibacteriales</taxon>
        <taxon>Nocardioidaceae</taxon>
        <taxon>Nocardioides</taxon>
    </lineage>
</organism>
<name>A0ABP9PA74_9ACTN</name>
<evidence type="ECO:0000313" key="2">
    <source>
        <dbReference type="EMBL" id="GAA5143306.1"/>
    </source>
</evidence>
<evidence type="ECO:0008006" key="4">
    <source>
        <dbReference type="Google" id="ProtNLM"/>
    </source>
</evidence>
<feature type="compositionally biased region" description="Basic and acidic residues" evidence="1">
    <location>
        <begin position="73"/>
        <end position="101"/>
    </location>
</feature>
<dbReference type="EMBL" id="BAABKG010000001">
    <property type="protein sequence ID" value="GAA5143306.1"/>
    <property type="molecule type" value="Genomic_DNA"/>
</dbReference>
<reference evidence="3" key="1">
    <citation type="journal article" date="2019" name="Int. J. Syst. Evol. Microbiol.">
        <title>The Global Catalogue of Microorganisms (GCM) 10K type strain sequencing project: providing services to taxonomists for standard genome sequencing and annotation.</title>
        <authorList>
            <consortium name="The Broad Institute Genomics Platform"/>
            <consortium name="The Broad Institute Genome Sequencing Center for Infectious Disease"/>
            <person name="Wu L."/>
            <person name="Ma J."/>
        </authorList>
    </citation>
    <scope>NUCLEOTIDE SEQUENCE [LARGE SCALE GENOMIC DNA]</scope>
    <source>
        <strain evidence="3">JCM 18459</strain>
    </source>
</reference>